<name>A0ACB9M0N2_BAUVA</name>
<sequence>METAESECESPAIQALGSLFKLTQIFLRSDNAEVSYSAECPKPAEVDDNDSLEELVPPTEDYSGVLHEDMELTRQMNALGLPLSFQTNKERNRSIKGKRKETQSKQPNGCHNLVDDALSKVSLDEVVSPANFHDKTSKSLSCLSILGQSESSDYDVAVDVDMPQCTSAEGDNLATCPELADAVSSEQNVMHESAINDAQYVDSLISNIIFSDDLKIASTSRTSVGTHLAVAGVGCELEHGERRIGDECLDVSSIVHEDTEHKTICNNDGNATCQQWAHESASFPSISEEIRCDGNADSSYCGEHGDWVVYWDNFYMRNYFYNIKTRTSTWDPPSGLEHLTNGDDTEMYESSTLKATEECGSQNEAKLLEETSINVKLAGQQRDNCTAEIGVAPDNLISDVTVFSERLSIDHTDECLGRNSYNGGVSCCSVSITPDHIISSHGRQIEEAPENNDIYLDELDTKHDPSRPKQKKKVERKRREKRLYNENEGLQFLEMNEDYSATIWKYWCQRYTLFSRFDDGIKMDEEGWFSVTPEPVAWHQALRCAGGILVDCFTGVGGNAIQFAQTCEHVIAIDIDPKKIDYATHNAAIYGVNDHIDFLVGDIFLLAPKLKADTVFLSPPWGGPDYAKVMTYDMKTMLKPHDGYFLFSVAKEIAPRVVMFLPKNINLNQLAELCRSASPPWSLEVEKIFLDGKLKAITAYFSDTAVGGC</sequence>
<accession>A0ACB9M0N2</accession>
<organism evidence="1 2">
    <name type="scientific">Bauhinia variegata</name>
    <name type="common">Purple orchid tree</name>
    <name type="synonym">Phanera variegata</name>
    <dbReference type="NCBI Taxonomy" id="167791"/>
    <lineage>
        <taxon>Eukaryota</taxon>
        <taxon>Viridiplantae</taxon>
        <taxon>Streptophyta</taxon>
        <taxon>Embryophyta</taxon>
        <taxon>Tracheophyta</taxon>
        <taxon>Spermatophyta</taxon>
        <taxon>Magnoliopsida</taxon>
        <taxon>eudicotyledons</taxon>
        <taxon>Gunneridae</taxon>
        <taxon>Pentapetalae</taxon>
        <taxon>rosids</taxon>
        <taxon>fabids</taxon>
        <taxon>Fabales</taxon>
        <taxon>Fabaceae</taxon>
        <taxon>Cercidoideae</taxon>
        <taxon>Cercideae</taxon>
        <taxon>Bauhiniinae</taxon>
        <taxon>Bauhinia</taxon>
    </lineage>
</organism>
<reference evidence="1 2" key="1">
    <citation type="journal article" date="2022" name="DNA Res.">
        <title>Chromosomal-level genome assembly of the orchid tree Bauhinia variegata (Leguminosae; Cercidoideae) supports the allotetraploid origin hypothesis of Bauhinia.</title>
        <authorList>
            <person name="Zhong Y."/>
            <person name="Chen Y."/>
            <person name="Zheng D."/>
            <person name="Pang J."/>
            <person name="Liu Y."/>
            <person name="Luo S."/>
            <person name="Meng S."/>
            <person name="Qian L."/>
            <person name="Wei D."/>
            <person name="Dai S."/>
            <person name="Zhou R."/>
        </authorList>
    </citation>
    <scope>NUCLEOTIDE SEQUENCE [LARGE SCALE GENOMIC DNA]</scope>
    <source>
        <strain evidence="1">BV-YZ2020</strain>
    </source>
</reference>
<comment type="caution">
    <text evidence="1">The sequence shown here is derived from an EMBL/GenBank/DDBJ whole genome shotgun (WGS) entry which is preliminary data.</text>
</comment>
<evidence type="ECO:0000313" key="2">
    <source>
        <dbReference type="Proteomes" id="UP000828941"/>
    </source>
</evidence>
<protein>
    <submittedName>
        <fullName evidence="1">Uncharacterized protein</fullName>
    </submittedName>
</protein>
<evidence type="ECO:0000313" key="1">
    <source>
        <dbReference type="EMBL" id="KAI4316696.1"/>
    </source>
</evidence>
<dbReference type="Proteomes" id="UP000828941">
    <property type="component" value="Chromosome 10"/>
</dbReference>
<proteinExistence type="predicted"/>
<dbReference type="EMBL" id="CM039435">
    <property type="protein sequence ID" value="KAI4316696.1"/>
    <property type="molecule type" value="Genomic_DNA"/>
</dbReference>
<keyword evidence="2" id="KW-1185">Reference proteome</keyword>
<gene>
    <name evidence="1" type="ORF">L6164_024651</name>
</gene>